<evidence type="ECO:0000256" key="1">
    <source>
        <dbReference type="SAM" id="SignalP"/>
    </source>
</evidence>
<gene>
    <name evidence="2" type="ORF">IAC58_02380</name>
</gene>
<feature type="chain" id="PRO_5039573181" evidence="1">
    <location>
        <begin position="18"/>
        <end position="92"/>
    </location>
</feature>
<protein>
    <submittedName>
        <fullName evidence="2">Uncharacterized protein</fullName>
    </submittedName>
</protein>
<name>A0A9D9DHQ0_9BACL</name>
<dbReference type="AlphaFoldDB" id="A0A9D9DHQ0"/>
<proteinExistence type="predicted"/>
<dbReference type="EMBL" id="JADIMY010000050">
    <property type="protein sequence ID" value="MBO8427391.1"/>
    <property type="molecule type" value="Genomic_DNA"/>
</dbReference>
<sequence length="92" mass="10584">MVGLFLIARLFFIPALGHDLTFTSTAYTYGGPTQCLQGHRYDCSRCNYYEVSTIGQYTHSIRYLYTTGSRTYGTCTKCNHYGYYTNSYTFES</sequence>
<dbReference type="Proteomes" id="UP000823613">
    <property type="component" value="Unassembled WGS sequence"/>
</dbReference>
<reference evidence="2" key="2">
    <citation type="journal article" date="2021" name="PeerJ">
        <title>Extensive microbial diversity within the chicken gut microbiome revealed by metagenomics and culture.</title>
        <authorList>
            <person name="Gilroy R."/>
            <person name="Ravi A."/>
            <person name="Getino M."/>
            <person name="Pursley I."/>
            <person name="Horton D.L."/>
            <person name="Alikhan N.F."/>
            <person name="Baker D."/>
            <person name="Gharbi K."/>
            <person name="Hall N."/>
            <person name="Watson M."/>
            <person name="Adriaenssens E.M."/>
            <person name="Foster-Nyarko E."/>
            <person name="Jarju S."/>
            <person name="Secka A."/>
            <person name="Antonio M."/>
            <person name="Oren A."/>
            <person name="Chaudhuri R.R."/>
            <person name="La Ragione R."/>
            <person name="Hildebrand F."/>
            <person name="Pallen M.J."/>
        </authorList>
    </citation>
    <scope>NUCLEOTIDE SEQUENCE</scope>
    <source>
        <strain evidence="2">11159</strain>
    </source>
</reference>
<organism evidence="2 3">
    <name type="scientific">Candidatus Onthovivens merdipullorum</name>
    <dbReference type="NCBI Taxonomy" id="2840889"/>
    <lineage>
        <taxon>Bacteria</taxon>
        <taxon>Bacillati</taxon>
        <taxon>Bacillota</taxon>
        <taxon>Bacilli</taxon>
        <taxon>Bacillales</taxon>
        <taxon>Candidatus Onthovivens</taxon>
    </lineage>
</organism>
<evidence type="ECO:0000313" key="2">
    <source>
        <dbReference type="EMBL" id="MBO8427391.1"/>
    </source>
</evidence>
<comment type="caution">
    <text evidence="2">The sequence shown here is derived from an EMBL/GenBank/DDBJ whole genome shotgun (WGS) entry which is preliminary data.</text>
</comment>
<feature type="signal peptide" evidence="1">
    <location>
        <begin position="1"/>
        <end position="17"/>
    </location>
</feature>
<evidence type="ECO:0000313" key="3">
    <source>
        <dbReference type="Proteomes" id="UP000823613"/>
    </source>
</evidence>
<accession>A0A9D9DHQ0</accession>
<keyword evidence="1" id="KW-0732">Signal</keyword>
<reference evidence="2" key="1">
    <citation type="submission" date="2020-10" db="EMBL/GenBank/DDBJ databases">
        <authorList>
            <person name="Gilroy R."/>
        </authorList>
    </citation>
    <scope>NUCLEOTIDE SEQUENCE</scope>
    <source>
        <strain evidence="2">11159</strain>
    </source>
</reference>